<dbReference type="Proteomes" id="UP000536179">
    <property type="component" value="Unassembled WGS sequence"/>
</dbReference>
<dbReference type="AlphaFoldDB" id="A0A7W5H4X7"/>
<evidence type="ECO:0000313" key="2">
    <source>
        <dbReference type="Proteomes" id="UP000536179"/>
    </source>
</evidence>
<evidence type="ECO:0000313" key="1">
    <source>
        <dbReference type="EMBL" id="MBB3205824.1"/>
    </source>
</evidence>
<dbReference type="EMBL" id="JACHXU010000004">
    <property type="protein sequence ID" value="MBB3205824.1"/>
    <property type="molecule type" value="Genomic_DNA"/>
</dbReference>
<gene>
    <name evidence="1" type="ORF">FHS27_001628</name>
</gene>
<accession>A0A7W5H4X7</accession>
<reference evidence="1 2" key="1">
    <citation type="submission" date="2020-08" db="EMBL/GenBank/DDBJ databases">
        <title>Genomic Encyclopedia of Type Strains, Phase III (KMG-III): the genomes of soil and plant-associated and newly described type strains.</title>
        <authorList>
            <person name="Whitman W."/>
        </authorList>
    </citation>
    <scope>NUCLEOTIDE SEQUENCE [LARGE SCALE GENOMIC DNA]</scope>
    <source>
        <strain evidence="1 2">CECT 8075</strain>
    </source>
</reference>
<organism evidence="1 2">
    <name type="scientific">Aporhodopirellula rubra</name>
    <dbReference type="NCBI Taxonomy" id="980271"/>
    <lineage>
        <taxon>Bacteria</taxon>
        <taxon>Pseudomonadati</taxon>
        <taxon>Planctomycetota</taxon>
        <taxon>Planctomycetia</taxon>
        <taxon>Pirellulales</taxon>
        <taxon>Pirellulaceae</taxon>
        <taxon>Aporhodopirellula</taxon>
    </lineage>
</organism>
<comment type="caution">
    <text evidence="1">The sequence shown here is derived from an EMBL/GenBank/DDBJ whole genome shotgun (WGS) entry which is preliminary data.</text>
</comment>
<sequence length="101" mass="11758">MVLALVSRWTIMDFYFEPGGTPKQSGNPFHTRVLKRLNIRRFCGGRRNAFAAPDGSISDLYRLGKWSTANSDHVMCPLLQQESILQHWTRFIVARSRTRYR</sequence>
<name>A0A7W5H4X7_9BACT</name>
<dbReference type="RefSeq" id="WP_184303757.1">
    <property type="nucleotide sequence ID" value="NZ_JACHXU010000004.1"/>
</dbReference>
<proteinExistence type="predicted"/>
<keyword evidence="2" id="KW-1185">Reference proteome</keyword>
<protein>
    <submittedName>
        <fullName evidence="1">Uncharacterized protein</fullName>
    </submittedName>
</protein>